<feature type="region of interest" description="Disordered" evidence="1">
    <location>
        <begin position="1"/>
        <end position="102"/>
    </location>
</feature>
<dbReference type="EMBL" id="GBRH01245115">
    <property type="protein sequence ID" value="JAD52780.1"/>
    <property type="molecule type" value="Transcribed_RNA"/>
</dbReference>
<organism evidence="2">
    <name type="scientific">Arundo donax</name>
    <name type="common">Giant reed</name>
    <name type="synonym">Donax arundinaceus</name>
    <dbReference type="NCBI Taxonomy" id="35708"/>
    <lineage>
        <taxon>Eukaryota</taxon>
        <taxon>Viridiplantae</taxon>
        <taxon>Streptophyta</taxon>
        <taxon>Embryophyta</taxon>
        <taxon>Tracheophyta</taxon>
        <taxon>Spermatophyta</taxon>
        <taxon>Magnoliopsida</taxon>
        <taxon>Liliopsida</taxon>
        <taxon>Poales</taxon>
        <taxon>Poaceae</taxon>
        <taxon>PACMAD clade</taxon>
        <taxon>Arundinoideae</taxon>
        <taxon>Arundineae</taxon>
        <taxon>Arundo</taxon>
    </lineage>
</organism>
<accession>A0A0A9AV38</accession>
<reference evidence="2" key="1">
    <citation type="submission" date="2014-09" db="EMBL/GenBank/DDBJ databases">
        <authorList>
            <person name="Magalhaes I.L.F."/>
            <person name="Oliveira U."/>
            <person name="Santos F.R."/>
            <person name="Vidigal T.H.D.A."/>
            <person name="Brescovit A.D."/>
            <person name="Santos A.J."/>
        </authorList>
    </citation>
    <scope>NUCLEOTIDE SEQUENCE</scope>
    <source>
        <tissue evidence="2">Shoot tissue taken approximately 20 cm above the soil surface</tissue>
    </source>
</reference>
<feature type="compositionally biased region" description="Basic residues" evidence="1">
    <location>
        <begin position="1"/>
        <end position="15"/>
    </location>
</feature>
<proteinExistence type="predicted"/>
<evidence type="ECO:0000313" key="2">
    <source>
        <dbReference type="EMBL" id="JAD52780.1"/>
    </source>
</evidence>
<sequence>MDRGRRVTASRRRGGRWAWTSSGPCRMVGSSRRGVRSRAEVDSEATTGKPRAAHPRPSSPHPATPPGREDDPGSSRPYHDAPRQCPRPKPPTADAAMSSMHGGGGSMLFSNLGSMLSFHDKTPLDWDEEENVVVLGRGDVENSEEDLRVLLLDAQGLSSMTGGEMVASTIGIGGGWQLAWKYTDGPQSGVKRMYLHDVSGSLLSPPWMGALRRRQRREHQIGGMELFAFFLSWLKRDFSMPPVCNL</sequence>
<feature type="compositionally biased region" description="Basic and acidic residues" evidence="1">
    <location>
        <begin position="67"/>
        <end position="82"/>
    </location>
</feature>
<protein>
    <submittedName>
        <fullName evidence="2">Uncharacterized protein</fullName>
    </submittedName>
</protein>
<reference evidence="2" key="2">
    <citation type="journal article" date="2015" name="Data Brief">
        <title>Shoot transcriptome of the giant reed, Arundo donax.</title>
        <authorList>
            <person name="Barrero R.A."/>
            <person name="Guerrero F.D."/>
            <person name="Moolhuijzen P."/>
            <person name="Goolsby J.A."/>
            <person name="Tidwell J."/>
            <person name="Bellgard S.E."/>
            <person name="Bellgard M.I."/>
        </authorList>
    </citation>
    <scope>NUCLEOTIDE SEQUENCE</scope>
    <source>
        <tissue evidence="2">Shoot tissue taken approximately 20 cm above the soil surface</tissue>
    </source>
</reference>
<evidence type="ECO:0000256" key="1">
    <source>
        <dbReference type="SAM" id="MobiDB-lite"/>
    </source>
</evidence>
<dbReference type="AlphaFoldDB" id="A0A0A9AV38"/>
<name>A0A0A9AV38_ARUDO</name>